<evidence type="ECO:0000256" key="10">
    <source>
        <dbReference type="SAM" id="MobiDB-lite"/>
    </source>
</evidence>
<protein>
    <recommendedName>
        <fullName evidence="4">laccase</fullName>
        <ecNumber evidence="4">1.10.3.2</ecNumber>
    </recommendedName>
</protein>
<dbReference type="CDD" id="cd13901">
    <property type="entry name" value="CuRO_3_MaLCC_like"/>
    <property type="match status" value="1"/>
</dbReference>
<evidence type="ECO:0000256" key="6">
    <source>
        <dbReference type="ARBA" id="ARBA00023002"/>
    </source>
</evidence>
<comment type="similarity">
    <text evidence="3">Belongs to the multicopper oxidase family.</text>
</comment>
<dbReference type="InterPro" id="IPR008972">
    <property type="entry name" value="Cupredoxin"/>
</dbReference>
<dbReference type="GO" id="GO:0052716">
    <property type="term" value="F:hydroquinone:oxygen oxidoreductase activity"/>
    <property type="evidence" value="ECO:0007669"/>
    <property type="project" value="UniProtKB-EC"/>
</dbReference>
<evidence type="ECO:0000256" key="5">
    <source>
        <dbReference type="ARBA" id="ARBA00022723"/>
    </source>
</evidence>
<dbReference type="Proteomes" id="UP000799302">
    <property type="component" value="Unassembled WGS sequence"/>
</dbReference>
<dbReference type="InterPro" id="IPR011706">
    <property type="entry name" value="Cu-oxidase_C"/>
</dbReference>
<feature type="domain" description="Plastocyanin-like" evidence="13">
    <location>
        <begin position="451"/>
        <end position="572"/>
    </location>
</feature>
<keyword evidence="5" id="KW-0479">Metal-binding</keyword>
<feature type="signal peptide" evidence="11">
    <location>
        <begin position="1"/>
        <end position="18"/>
    </location>
</feature>
<dbReference type="Pfam" id="PF07731">
    <property type="entry name" value="Cu-oxidase_2"/>
    <property type="match status" value="1"/>
</dbReference>
<evidence type="ECO:0000256" key="11">
    <source>
        <dbReference type="SAM" id="SignalP"/>
    </source>
</evidence>
<dbReference type="EMBL" id="MU004242">
    <property type="protein sequence ID" value="KAF2664586.1"/>
    <property type="molecule type" value="Genomic_DNA"/>
</dbReference>
<feature type="region of interest" description="Disordered" evidence="10">
    <location>
        <begin position="37"/>
        <end position="66"/>
    </location>
</feature>
<dbReference type="InterPro" id="IPR033138">
    <property type="entry name" value="Cu_oxidase_CS"/>
</dbReference>
<evidence type="ECO:0000259" key="12">
    <source>
        <dbReference type="Pfam" id="PF00394"/>
    </source>
</evidence>
<accession>A0A6A6TYT8</accession>
<keyword evidence="7" id="KW-0186">Copper</keyword>
<dbReference type="AlphaFoldDB" id="A0A6A6TYT8"/>
<dbReference type="CDD" id="cd13854">
    <property type="entry name" value="CuRO_1_MaLCC_like"/>
    <property type="match status" value="1"/>
</dbReference>
<dbReference type="GO" id="GO:0046274">
    <property type="term" value="P:lignin catabolic process"/>
    <property type="evidence" value="ECO:0007669"/>
    <property type="project" value="UniProtKB-KW"/>
</dbReference>
<dbReference type="InterPro" id="IPR001117">
    <property type="entry name" value="Cu-oxidase_2nd"/>
</dbReference>
<evidence type="ECO:0000256" key="7">
    <source>
        <dbReference type="ARBA" id="ARBA00023008"/>
    </source>
</evidence>
<dbReference type="EC" id="1.10.3.2" evidence="4"/>
<evidence type="ECO:0000256" key="9">
    <source>
        <dbReference type="ARBA" id="ARBA00023185"/>
    </source>
</evidence>
<feature type="domain" description="Plastocyanin-like" evidence="14">
    <location>
        <begin position="97"/>
        <end position="211"/>
    </location>
</feature>
<dbReference type="CDD" id="cd13880">
    <property type="entry name" value="CuRO_2_MaLCC_like"/>
    <property type="match status" value="1"/>
</dbReference>
<evidence type="ECO:0000256" key="3">
    <source>
        <dbReference type="ARBA" id="ARBA00010609"/>
    </source>
</evidence>
<dbReference type="Pfam" id="PF00394">
    <property type="entry name" value="Cu-oxidase"/>
    <property type="match status" value="1"/>
</dbReference>
<sequence>MYIASIFCVSLFCAPIFAERIPENHILYGPGGKPSTLVKRQTATSRPVPSSTATHTNLNCSNGPTSRSCWSDDFDISTDFDEKWPKTGKVRAYNWEVTNTPCSPDGNSRVCSLINGQYPGPTVFADWGDTIQVTLKNSLPTNGTGLHFHGVRQLNTNSQDGVPGVTECPLAPGDSKTYTFQATQYGTSWYHSHWSAQYADGVVGPIVVNGPATANYDIDLGAYPVSDWFSRFTAWQFLYNANVTLQEGLAPPPGDTIVINGTNVNSSGGGKYNQVTLTPGKTHRLRIINTSSELSLRVTLDGHTFTVISNDWVPIQPFETNQLLLTVGQRYDVIVTANQTAGNYWFRADAANECQEFVNSNAKAIFTYDGTPVATPNTTGVQYDTGCLEPDASLLVPYWPTTIPSSNFLSEVSDMPVNVTIPGLNTNGQSIVAWVIDTTAIKVDWEDPSLKYIADNNTNYPSTYNVLSLPNENIWTYWIIHEAAGNPVQVPHPMHLHGHDFWILGRGNGTFNSANVTGLNFVNPPRRDVTLLPGSGWVAVAFPTDNPGAWLMHCHVSTHISAGLGVQFLEAVDQLPQPTDDWDQTCSNWKGYYQTAMYDEDDSGL</sequence>
<reference evidence="15" key="1">
    <citation type="journal article" date="2020" name="Stud. Mycol.">
        <title>101 Dothideomycetes genomes: a test case for predicting lifestyles and emergence of pathogens.</title>
        <authorList>
            <person name="Haridas S."/>
            <person name="Albert R."/>
            <person name="Binder M."/>
            <person name="Bloem J."/>
            <person name="Labutti K."/>
            <person name="Salamov A."/>
            <person name="Andreopoulos B."/>
            <person name="Baker S."/>
            <person name="Barry K."/>
            <person name="Bills G."/>
            <person name="Bluhm B."/>
            <person name="Cannon C."/>
            <person name="Castanera R."/>
            <person name="Culley D."/>
            <person name="Daum C."/>
            <person name="Ezra D."/>
            <person name="Gonzalez J."/>
            <person name="Henrissat B."/>
            <person name="Kuo A."/>
            <person name="Liang C."/>
            <person name="Lipzen A."/>
            <person name="Lutzoni F."/>
            <person name="Magnuson J."/>
            <person name="Mondo S."/>
            <person name="Nolan M."/>
            <person name="Ohm R."/>
            <person name="Pangilinan J."/>
            <person name="Park H.-J."/>
            <person name="Ramirez L."/>
            <person name="Alfaro M."/>
            <person name="Sun H."/>
            <person name="Tritt A."/>
            <person name="Yoshinaga Y."/>
            <person name="Zwiers L.-H."/>
            <person name="Turgeon B."/>
            <person name="Goodwin S."/>
            <person name="Spatafora J."/>
            <person name="Crous P."/>
            <person name="Grigoriev I."/>
        </authorList>
    </citation>
    <scope>NUCLEOTIDE SEQUENCE</scope>
    <source>
        <strain evidence="15">CBS 115976</strain>
    </source>
</reference>
<gene>
    <name evidence="15" type="ORF">BT63DRAFT_460076</name>
</gene>
<evidence type="ECO:0000256" key="8">
    <source>
        <dbReference type="ARBA" id="ARBA00023180"/>
    </source>
</evidence>
<proteinExistence type="inferred from homology"/>
<evidence type="ECO:0000256" key="4">
    <source>
        <dbReference type="ARBA" id="ARBA00012297"/>
    </source>
</evidence>
<dbReference type="OrthoDB" id="2121828at2759"/>
<evidence type="ECO:0000259" key="13">
    <source>
        <dbReference type="Pfam" id="PF07731"/>
    </source>
</evidence>
<evidence type="ECO:0000259" key="14">
    <source>
        <dbReference type="Pfam" id="PF07732"/>
    </source>
</evidence>
<dbReference type="SUPFAM" id="SSF49503">
    <property type="entry name" value="Cupredoxins"/>
    <property type="match status" value="3"/>
</dbReference>
<feature type="chain" id="PRO_5025491219" description="laccase" evidence="11">
    <location>
        <begin position="19"/>
        <end position="605"/>
    </location>
</feature>
<feature type="domain" description="Plastocyanin-like" evidence="12">
    <location>
        <begin position="241"/>
        <end position="370"/>
    </location>
</feature>
<dbReference type="PROSITE" id="PS00079">
    <property type="entry name" value="MULTICOPPER_OXIDASE1"/>
    <property type="match status" value="1"/>
</dbReference>
<dbReference type="PANTHER" id="PTHR11709">
    <property type="entry name" value="MULTI-COPPER OXIDASE"/>
    <property type="match status" value="1"/>
</dbReference>
<name>A0A6A6TYT8_9PEZI</name>
<feature type="compositionally biased region" description="Polar residues" evidence="10">
    <location>
        <begin position="38"/>
        <end position="66"/>
    </location>
</feature>
<evidence type="ECO:0000256" key="1">
    <source>
        <dbReference type="ARBA" id="ARBA00000349"/>
    </source>
</evidence>
<comment type="cofactor">
    <cofactor evidence="2">
        <name>Cu cation</name>
        <dbReference type="ChEBI" id="CHEBI:23378"/>
    </cofactor>
</comment>
<organism evidence="15 16">
    <name type="scientific">Microthyrium microscopicum</name>
    <dbReference type="NCBI Taxonomy" id="703497"/>
    <lineage>
        <taxon>Eukaryota</taxon>
        <taxon>Fungi</taxon>
        <taxon>Dikarya</taxon>
        <taxon>Ascomycota</taxon>
        <taxon>Pezizomycotina</taxon>
        <taxon>Dothideomycetes</taxon>
        <taxon>Dothideomycetes incertae sedis</taxon>
        <taxon>Microthyriales</taxon>
        <taxon>Microthyriaceae</taxon>
        <taxon>Microthyrium</taxon>
    </lineage>
</organism>
<dbReference type="FunFam" id="2.60.40.420:FF:000045">
    <property type="entry name" value="Laccase 2"/>
    <property type="match status" value="1"/>
</dbReference>
<keyword evidence="8" id="KW-0325">Glycoprotein</keyword>
<dbReference type="PROSITE" id="PS00080">
    <property type="entry name" value="MULTICOPPER_OXIDASE2"/>
    <property type="match status" value="1"/>
</dbReference>
<dbReference type="InterPro" id="IPR011707">
    <property type="entry name" value="Cu-oxidase-like_N"/>
</dbReference>
<dbReference type="InterPro" id="IPR045087">
    <property type="entry name" value="Cu-oxidase_fam"/>
</dbReference>
<dbReference type="Pfam" id="PF07732">
    <property type="entry name" value="Cu-oxidase_3"/>
    <property type="match status" value="1"/>
</dbReference>
<dbReference type="InterPro" id="IPR002355">
    <property type="entry name" value="Cu_oxidase_Cu_BS"/>
</dbReference>
<dbReference type="FunFam" id="2.60.40.420:FF:000021">
    <property type="entry name" value="Extracellular dihydrogeodin oxidase/laccase"/>
    <property type="match status" value="1"/>
</dbReference>
<dbReference type="GO" id="GO:0005507">
    <property type="term" value="F:copper ion binding"/>
    <property type="evidence" value="ECO:0007669"/>
    <property type="project" value="InterPro"/>
</dbReference>
<keyword evidence="9" id="KW-0439">Lignin degradation</keyword>
<keyword evidence="6" id="KW-0560">Oxidoreductase</keyword>
<dbReference type="PANTHER" id="PTHR11709:SF87">
    <property type="entry name" value="LACCASE"/>
    <property type="match status" value="1"/>
</dbReference>
<keyword evidence="16" id="KW-1185">Reference proteome</keyword>
<dbReference type="Gene3D" id="2.60.40.420">
    <property type="entry name" value="Cupredoxins - blue copper proteins"/>
    <property type="match status" value="3"/>
</dbReference>
<keyword evidence="11" id="KW-0732">Signal</keyword>
<evidence type="ECO:0000313" key="15">
    <source>
        <dbReference type="EMBL" id="KAF2664586.1"/>
    </source>
</evidence>
<evidence type="ECO:0000256" key="2">
    <source>
        <dbReference type="ARBA" id="ARBA00001935"/>
    </source>
</evidence>
<comment type="catalytic activity">
    <reaction evidence="1">
        <text>4 hydroquinone + O2 = 4 benzosemiquinone + 2 H2O</text>
        <dbReference type="Rhea" id="RHEA:11276"/>
        <dbReference type="ChEBI" id="CHEBI:15377"/>
        <dbReference type="ChEBI" id="CHEBI:15379"/>
        <dbReference type="ChEBI" id="CHEBI:17594"/>
        <dbReference type="ChEBI" id="CHEBI:17977"/>
        <dbReference type="EC" id="1.10.3.2"/>
    </reaction>
</comment>
<evidence type="ECO:0000313" key="16">
    <source>
        <dbReference type="Proteomes" id="UP000799302"/>
    </source>
</evidence>